<dbReference type="PANTHER" id="PTHR43080:SF29">
    <property type="entry name" value="OS02G0818000 PROTEIN"/>
    <property type="match status" value="1"/>
</dbReference>
<evidence type="ECO:0000259" key="4">
    <source>
        <dbReference type="PROSITE" id="PS50914"/>
    </source>
</evidence>
<dbReference type="EMBL" id="CP020569">
    <property type="protein sequence ID" value="ARF53346.1"/>
    <property type="molecule type" value="Genomic_DNA"/>
</dbReference>
<dbReference type="SUPFAM" id="SSF54631">
    <property type="entry name" value="CBS-domain pair"/>
    <property type="match status" value="1"/>
</dbReference>
<evidence type="ECO:0008006" key="8">
    <source>
        <dbReference type="Google" id="ProtNLM"/>
    </source>
</evidence>
<dbReference type="Gene3D" id="3.10.580.10">
    <property type="entry name" value="CBS-domain"/>
    <property type="match status" value="1"/>
</dbReference>
<dbReference type="CDD" id="cd04586">
    <property type="entry name" value="CBS_pair_BON_assoc"/>
    <property type="match status" value="1"/>
</dbReference>
<dbReference type="SMART" id="SM00116">
    <property type="entry name" value="CBS"/>
    <property type="match status" value="2"/>
</dbReference>
<feature type="domain" description="CBS" evidence="5">
    <location>
        <begin position="172"/>
        <end position="229"/>
    </location>
</feature>
<keyword evidence="7" id="KW-1185">Reference proteome</keyword>
<dbReference type="Pfam" id="PF04972">
    <property type="entry name" value="BON"/>
    <property type="match status" value="1"/>
</dbReference>
<feature type="domain" description="BON" evidence="4">
    <location>
        <begin position="225"/>
        <end position="292"/>
    </location>
</feature>
<dbReference type="AlphaFoldDB" id="A0A1V0TK76"/>
<organism evidence="6 7">
    <name type="scientific">Streptomyces gilvosporeus</name>
    <dbReference type="NCBI Taxonomy" id="553510"/>
    <lineage>
        <taxon>Bacteria</taxon>
        <taxon>Bacillati</taxon>
        <taxon>Actinomycetota</taxon>
        <taxon>Actinomycetes</taxon>
        <taxon>Kitasatosporales</taxon>
        <taxon>Streptomycetaceae</taxon>
        <taxon>Streptomyces</taxon>
    </lineage>
</organism>
<dbReference type="PROSITE" id="PS50914">
    <property type="entry name" value="BON"/>
    <property type="match status" value="1"/>
</dbReference>
<evidence type="ECO:0000256" key="3">
    <source>
        <dbReference type="SAM" id="MobiDB-lite"/>
    </source>
</evidence>
<sequence length="292" mass="31667">MSDFERHAAAKEARRAMPTRPWAPDEERRQEILRRYLGAVAHAASSETSERAAGRGGPAPPEAAPKATTPPHLEQQAPAPAPPRVRDVMNVPAVSVPGDMPYLDVAHTLAHEHVSAVPVVDAEDHVLGVVSESDLLAKAAVKAAPHPPGPLGRLREHHLYEKSRGETAATLMTYPAVTVRPGDLVADAAWTSARSRLKRLPVTDHHGRLVGVVSRIDLLRALVRNDADIREEITSRIIRQGFLLDPGAFEVTVENGVVTVRGELDGELVPKLLESIRGIEDVVDVVDYLRTT</sequence>
<keyword evidence="1 2" id="KW-0129">CBS domain</keyword>
<dbReference type="STRING" id="553510.B1H19_03465"/>
<evidence type="ECO:0000256" key="1">
    <source>
        <dbReference type="ARBA" id="ARBA00023122"/>
    </source>
</evidence>
<dbReference type="InterPro" id="IPR000644">
    <property type="entry name" value="CBS_dom"/>
</dbReference>
<evidence type="ECO:0000256" key="2">
    <source>
        <dbReference type="PROSITE-ProRule" id="PRU00703"/>
    </source>
</evidence>
<dbReference type="InterPro" id="IPR007055">
    <property type="entry name" value="BON_dom"/>
</dbReference>
<dbReference type="KEGG" id="sgv:B1H19_03465"/>
<evidence type="ECO:0000313" key="6">
    <source>
        <dbReference type="EMBL" id="ARF53346.1"/>
    </source>
</evidence>
<evidence type="ECO:0000313" key="7">
    <source>
        <dbReference type="Proteomes" id="UP000192726"/>
    </source>
</evidence>
<dbReference type="PANTHER" id="PTHR43080">
    <property type="entry name" value="CBS DOMAIN-CONTAINING PROTEIN CBSX3, MITOCHONDRIAL"/>
    <property type="match status" value="1"/>
</dbReference>
<reference evidence="6 7" key="1">
    <citation type="submission" date="2017-04" db="EMBL/GenBank/DDBJ databases">
        <title>Complete Genome Sequence of Streptomyces gilvosporeus F607, a Capable Producer of Natamycin.</title>
        <authorList>
            <person name="Zong G."/>
            <person name="Zhong C."/>
            <person name="Fu J."/>
            <person name="Qin R."/>
            <person name="Cao G."/>
        </authorList>
    </citation>
    <scope>NUCLEOTIDE SEQUENCE [LARGE SCALE GENOMIC DNA]</scope>
    <source>
        <strain evidence="6 7">F607</strain>
    </source>
</reference>
<dbReference type="Pfam" id="PF00571">
    <property type="entry name" value="CBS"/>
    <property type="match status" value="2"/>
</dbReference>
<feature type="compositionally biased region" description="Basic and acidic residues" evidence="3">
    <location>
        <begin position="1"/>
        <end position="15"/>
    </location>
</feature>
<dbReference type="InterPro" id="IPR046342">
    <property type="entry name" value="CBS_dom_sf"/>
</dbReference>
<feature type="region of interest" description="Disordered" evidence="3">
    <location>
        <begin position="41"/>
        <end position="85"/>
    </location>
</feature>
<feature type="region of interest" description="Disordered" evidence="3">
    <location>
        <begin position="1"/>
        <end position="27"/>
    </location>
</feature>
<accession>A0A1V0TK76</accession>
<dbReference type="PROSITE" id="PS51371">
    <property type="entry name" value="CBS"/>
    <property type="match status" value="2"/>
</dbReference>
<evidence type="ECO:0000259" key="5">
    <source>
        <dbReference type="PROSITE" id="PS51371"/>
    </source>
</evidence>
<protein>
    <recommendedName>
        <fullName evidence="8">CBS domain-containing protein</fullName>
    </recommendedName>
</protein>
<feature type="domain" description="CBS" evidence="5">
    <location>
        <begin position="89"/>
        <end position="148"/>
    </location>
</feature>
<dbReference type="Proteomes" id="UP000192726">
    <property type="component" value="Chromosome"/>
</dbReference>
<name>A0A1V0TK76_9ACTN</name>
<gene>
    <name evidence="6" type="ORF">B1H19_03465</name>
</gene>
<proteinExistence type="predicted"/>
<dbReference type="InterPro" id="IPR051257">
    <property type="entry name" value="Diverse_CBS-Domain"/>
</dbReference>